<dbReference type="KEGG" id="nwi:Nwi_3103"/>
<dbReference type="EMBL" id="CP000115">
    <property type="protein sequence ID" value="ABA06350.1"/>
    <property type="molecule type" value="Genomic_DNA"/>
</dbReference>
<keyword evidence="2" id="KW-1185">Reference proteome</keyword>
<organism evidence="1 2">
    <name type="scientific">Nitrobacter winogradskyi (strain ATCC 25391 / DSM 10237 / CIP 104748 / NCIMB 11846 / Nb-255)</name>
    <dbReference type="NCBI Taxonomy" id="323098"/>
    <lineage>
        <taxon>Bacteria</taxon>
        <taxon>Pseudomonadati</taxon>
        <taxon>Pseudomonadota</taxon>
        <taxon>Alphaproteobacteria</taxon>
        <taxon>Hyphomicrobiales</taxon>
        <taxon>Nitrobacteraceae</taxon>
        <taxon>Nitrobacter</taxon>
    </lineage>
</organism>
<sequence length="166" mass="17772">MVDVTYYVALPVIAAEYSIAPGEAAECQSSHAAIRKAEQLSRVSGNVGAVAFSRTGDPAVTEFSEAVVLKAFAEASDLSALSTRSSFTKRRPFLTAVEDLLPSHPFVAPPVTSPLMFAEDDMRVGAPAIVVNDDPGVRRVAVMIRCVPAHVFGTNDPRRSRQGRKD</sequence>
<proteinExistence type="predicted"/>
<name>Q3SMZ1_NITWN</name>
<reference evidence="1 2" key="1">
    <citation type="journal article" date="2006" name="Appl. Environ. Microbiol.">
        <title>Genome sequence of the chemolithoautotrophic nitrite-oxidizing bacterium Nitrobacter winogradskyi Nb-255.</title>
        <authorList>
            <person name="Starkenburg S.R."/>
            <person name="Chain P.S."/>
            <person name="Sayavedra-Soto L.A."/>
            <person name="Hauser L."/>
            <person name="Land M.L."/>
            <person name="Larimer F.W."/>
            <person name="Malfatti S.A."/>
            <person name="Klotz M.G."/>
            <person name="Bottomley P.J."/>
            <person name="Arp D.J."/>
            <person name="Hickey W.J."/>
        </authorList>
    </citation>
    <scope>NUCLEOTIDE SEQUENCE [LARGE SCALE GENOMIC DNA]</scope>
    <source>
        <strain evidence="2">ATCC 25391 / DSM 10237 / CIP 104748 / NCIMB 11846 / Nb-255</strain>
    </source>
</reference>
<dbReference type="Proteomes" id="UP000002531">
    <property type="component" value="Chromosome"/>
</dbReference>
<dbReference type="HOGENOM" id="CLU_1600974_0_0_5"/>
<dbReference type="eggNOG" id="ENOG5033BJV">
    <property type="taxonomic scope" value="Bacteria"/>
</dbReference>
<gene>
    <name evidence="1" type="ordered locus">Nwi_3103</name>
</gene>
<protein>
    <submittedName>
        <fullName evidence="1">Uncharacterized protein</fullName>
    </submittedName>
</protein>
<evidence type="ECO:0000313" key="2">
    <source>
        <dbReference type="Proteomes" id="UP000002531"/>
    </source>
</evidence>
<dbReference type="AlphaFoldDB" id="Q3SMZ1"/>
<accession>Q3SMZ1</accession>
<evidence type="ECO:0000313" key="1">
    <source>
        <dbReference type="EMBL" id="ABA06350.1"/>
    </source>
</evidence>